<feature type="compositionally biased region" description="Low complexity" evidence="1">
    <location>
        <begin position="75"/>
        <end position="130"/>
    </location>
</feature>
<dbReference type="AlphaFoldDB" id="A0A699HUC6"/>
<reference evidence="2" key="1">
    <citation type="journal article" date="2019" name="Sci. Rep.">
        <title>Draft genome of Tanacetum cinerariifolium, the natural source of mosquito coil.</title>
        <authorList>
            <person name="Yamashiro T."/>
            <person name="Shiraishi A."/>
            <person name="Satake H."/>
            <person name="Nakayama K."/>
        </authorList>
    </citation>
    <scope>NUCLEOTIDE SEQUENCE</scope>
</reference>
<gene>
    <name evidence="2" type="ORF">Tci_437798</name>
</gene>
<name>A0A699HUC6_TANCI</name>
<proteinExistence type="predicted"/>
<sequence length="304" mass="32973">MATSIISDSSEESVWTSKDELSCLTDQSKDSSSDHIPPLPATLSFLPLTDDSSGIDIPDTSPSPTHDHFASVDYSSSDHFASDNSSSSSSSKTSLDSATDALSNSASSRYSSDHSLPAPSSASPSCKRSRSPAAFVPLSSLIPRALSYACADLLPSPKRIKSSEFATNLEGCLVDRFEPSRHRETDLEMDVNIVRRDGIEIDPEIQAGIDECIAYVNALRDRGIDARVVVETVDRDEIETDARGPVKFRVDRVTHPVTTDDIPEPAQEEGAVEVTYKTLGDLVQRFHDHTVEIPVHLVQDIEGV</sequence>
<feature type="compositionally biased region" description="Basic and acidic residues" evidence="1">
    <location>
        <begin position="24"/>
        <end position="33"/>
    </location>
</feature>
<evidence type="ECO:0000256" key="1">
    <source>
        <dbReference type="SAM" id="MobiDB-lite"/>
    </source>
</evidence>
<organism evidence="2">
    <name type="scientific">Tanacetum cinerariifolium</name>
    <name type="common">Dalmatian daisy</name>
    <name type="synonym">Chrysanthemum cinerariifolium</name>
    <dbReference type="NCBI Taxonomy" id="118510"/>
    <lineage>
        <taxon>Eukaryota</taxon>
        <taxon>Viridiplantae</taxon>
        <taxon>Streptophyta</taxon>
        <taxon>Embryophyta</taxon>
        <taxon>Tracheophyta</taxon>
        <taxon>Spermatophyta</taxon>
        <taxon>Magnoliopsida</taxon>
        <taxon>eudicotyledons</taxon>
        <taxon>Gunneridae</taxon>
        <taxon>Pentapetalae</taxon>
        <taxon>asterids</taxon>
        <taxon>campanulids</taxon>
        <taxon>Asterales</taxon>
        <taxon>Asteraceae</taxon>
        <taxon>Asteroideae</taxon>
        <taxon>Anthemideae</taxon>
        <taxon>Anthemidinae</taxon>
        <taxon>Tanacetum</taxon>
    </lineage>
</organism>
<comment type="caution">
    <text evidence="2">The sequence shown here is derived from an EMBL/GenBank/DDBJ whole genome shotgun (WGS) entry which is preliminary data.</text>
</comment>
<accession>A0A699HUC6</accession>
<evidence type="ECO:0000313" key="2">
    <source>
        <dbReference type="EMBL" id="GEY65824.1"/>
    </source>
</evidence>
<protein>
    <submittedName>
        <fullName evidence="2">Uncharacterized protein</fullName>
    </submittedName>
</protein>
<feature type="region of interest" description="Disordered" evidence="1">
    <location>
        <begin position="24"/>
        <end position="130"/>
    </location>
</feature>
<dbReference type="EMBL" id="BKCJ010197655">
    <property type="protein sequence ID" value="GEY65824.1"/>
    <property type="molecule type" value="Genomic_DNA"/>
</dbReference>